<proteinExistence type="predicted"/>
<dbReference type="PANTHER" id="PTHR23070">
    <property type="entry name" value="BCS1 AAA-TYPE ATPASE"/>
    <property type="match status" value="1"/>
</dbReference>
<keyword evidence="4" id="KW-1185">Reference proteome</keyword>
<feature type="domain" description="AAA+ ATPase At3g28540-like C-terminal" evidence="2">
    <location>
        <begin position="10"/>
        <end position="86"/>
    </location>
</feature>
<dbReference type="EMBL" id="LT934119">
    <property type="protein sequence ID" value="VAI11925.1"/>
    <property type="molecule type" value="Genomic_DNA"/>
</dbReference>
<dbReference type="InterPro" id="IPR027417">
    <property type="entry name" value="P-loop_NTPase"/>
</dbReference>
<sequence length="122" mass="13598">MDKHIEMSYCRFEGFKVLAKNYLDIVEHVLFGEIQQLLEETDMSPADVAENLMPVSKKKKKDPNMCLAGLIAALKQAKKDAVEAKEAEVKKAKEIKEGEAKKDEGKDKTSEVANGDINQGDE</sequence>
<dbReference type="SUPFAM" id="SSF52540">
    <property type="entry name" value="P-loop containing nucleoside triphosphate hydrolases"/>
    <property type="match status" value="1"/>
</dbReference>
<evidence type="ECO:0000259" key="2">
    <source>
        <dbReference type="Pfam" id="PF25568"/>
    </source>
</evidence>
<feature type="region of interest" description="Disordered" evidence="1">
    <location>
        <begin position="86"/>
        <end position="122"/>
    </location>
</feature>
<protein>
    <recommendedName>
        <fullName evidence="2">AAA+ ATPase At3g28540-like C-terminal domain-containing protein</fullName>
    </recommendedName>
</protein>
<dbReference type="Pfam" id="PF25568">
    <property type="entry name" value="AAA_lid_At3g28540"/>
    <property type="match status" value="1"/>
</dbReference>
<dbReference type="InterPro" id="IPR050747">
    <property type="entry name" value="Mitochondrial_chaperone_BCS1"/>
</dbReference>
<organism evidence="3 4">
    <name type="scientific">Triticum turgidum subsp. durum</name>
    <name type="common">Durum wheat</name>
    <name type="synonym">Triticum durum</name>
    <dbReference type="NCBI Taxonomy" id="4567"/>
    <lineage>
        <taxon>Eukaryota</taxon>
        <taxon>Viridiplantae</taxon>
        <taxon>Streptophyta</taxon>
        <taxon>Embryophyta</taxon>
        <taxon>Tracheophyta</taxon>
        <taxon>Spermatophyta</taxon>
        <taxon>Magnoliopsida</taxon>
        <taxon>Liliopsida</taxon>
        <taxon>Poales</taxon>
        <taxon>Poaceae</taxon>
        <taxon>BOP clade</taxon>
        <taxon>Pooideae</taxon>
        <taxon>Triticodae</taxon>
        <taxon>Triticeae</taxon>
        <taxon>Triticinae</taxon>
        <taxon>Triticum</taxon>
    </lineage>
</organism>
<gene>
    <name evidence="3" type="ORF">TRITD_5Av1G000170</name>
</gene>
<dbReference type="InterPro" id="IPR058017">
    <property type="entry name" value="At3g28540-like_C"/>
</dbReference>
<dbReference type="Gene3D" id="6.10.280.40">
    <property type="match status" value="1"/>
</dbReference>
<feature type="compositionally biased region" description="Basic and acidic residues" evidence="1">
    <location>
        <begin position="86"/>
        <end position="110"/>
    </location>
</feature>
<dbReference type="Gramene" id="TRITD5Av1G000170.6">
    <property type="protein sequence ID" value="TRITD5Av1G000170.6"/>
    <property type="gene ID" value="TRITD5Av1G000170"/>
</dbReference>
<evidence type="ECO:0000256" key="1">
    <source>
        <dbReference type="SAM" id="MobiDB-lite"/>
    </source>
</evidence>
<evidence type="ECO:0000313" key="4">
    <source>
        <dbReference type="Proteomes" id="UP000324705"/>
    </source>
</evidence>
<name>A0A9R0WIT4_TRITD</name>
<accession>A0A9R0WIT4</accession>
<evidence type="ECO:0000313" key="3">
    <source>
        <dbReference type="EMBL" id="VAI11925.1"/>
    </source>
</evidence>
<reference evidence="3 4" key="1">
    <citation type="submission" date="2017-09" db="EMBL/GenBank/DDBJ databases">
        <authorList>
            <consortium name="International Durum Wheat Genome Sequencing Consortium (IDWGSC)"/>
            <person name="Milanesi L."/>
        </authorList>
    </citation>
    <scope>NUCLEOTIDE SEQUENCE [LARGE SCALE GENOMIC DNA]</scope>
    <source>
        <strain evidence="4">cv. Svevo</strain>
    </source>
</reference>
<dbReference type="Proteomes" id="UP000324705">
    <property type="component" value="Chromosome 5A"/>
</dbReference>
<dbReference type="AlphaFoldDB" id="A0A9R0WIT4"/>